<feature type="compositionally biased region" description="Basic and acidic residues" evidence="1">
    <location>
        <begin position="169"/>
        <end position="178"/>
    </location>
</feature>
<dbReference type="InterPro" id="IPR022698">
    <property type="entry name" value="OrsD"/>
</dbReference>
<name>F9GGK1_FUSOF</name>
<comment type="caution">
    <text evidence="3">The sequence shown here is derived from an EMBL/GenBank/DDBJ whole genome shotgun (WGS) entry which is preliminary data.</text>
</comment>
<accession>F9GGK1</accession>
<evidence type="ECO:0000313" key="3">
    <source>
        <dbReference type="EMBL" id="EGU71711.1"/>
    </source>
</evidence>
<feature type="region of interest" description="Disordered" evidence="1">
    <location>
        <begin position="1"/>
        <end position="77"/>
    </location>
</feature>
<feature type="compositionally biased region" description="Basic residues" evidence="1">
    <location>
        <begin position="60"/>
        <end position="70"/>
    </location>
</feature>
<feature type="region of interest" description="Disordered" evidence="1">
    <location>
        <begin position="220"/>
        <end position="270"/>
    </location>
</feature>
<feature type="region of interest" description="Disordered" evidence="1">
    <location>
        <begin position="132"/>
        <end position="178"/>
    </location>
</feature>
<feature type="compositionally biased region" description="Basic and acidic residues" evidence="1">
    <location>
        <begin position="9"/>
        <end position="18"/>
    </location>
</feature>
<dbReference type="InterPro" id="IPR013087">
    <property type="entry name" value="Znf_C2H2_type"/>
</dbReference>
<gene>
    <name evidence="3" type="ORF">FOXB_17785</name>
</gene>
<dbReference type="AlphaFoldDB" id="F9GGK1"/>
<reference evidence="3" key="1">
    <citation type="journal article" date="2012" name="Mol. Plant Microbe Interact.">
        <title>A highly conserved effector in Fusarium oxysporum is required for full virulence on Arabidopsis.</title>
        <authorList>
            <person name="Thatcher L.F."/>
            <person name="Gardiner D.M."/>
            <person name="Kazan K."/>
            <person name="Manners J."/>
        </authorList>
    </citation>
    <scope>NUCLEOTIDE SEQUENCE [LARGE SCALE GENOMIC DNA]</scope>
    <source>
        <strain evidence="3">Fo5176</strain>
    </source>
</reference>
<protein>
    <recommendedName>
        <fullName evidence="2">C2H2-type domain-containing protein</fullName>
    </recommendedName>
</protein>
<evidence type="ECO:0000259" key="2">
    <source>
        <dbReference type="PROSITE" id="PS00028"/>
    </source>
</evidence>
<proteinExistence type="predicted"/>
<dbReference type="OrthoDB" id="5077747at2759"/>
<evidence type="ECO:0000256" key="1">
    <source>
        <dbReference type="SAM" id="MobiDB-lite"/>
    </source>
</evidence>
<feature type="compositionally biased region" description="Basic and acidic residues" evidence="1">
    <location>
        <begin position="34"/>
        <end position="44"/>
    </location>
</feature>
<feature type="compositionally biased region" description="Polar residues" evidence="1">
    <location>
        <begin position="132"/>
        <end position="150"/>
    </location>
</feature>
<feature type="domain" description="C2H2-type" evidence="2">
    <location>
        <begin position="674"/>
        <end position="695"/>
    </location>
</feature>
<dbReference type="EMBL" id="AFQF01007802">
    <property type="protein sequence ID" value="EGU71711.1"/>
    <property type="molecule type" value="Genomic_DNA"/>
</dbReference>
<feature type="compositionally biased region" description="Low complexity" evidence="1">
    <location>
        <begin position="256"/>
        <end position="267"/>
    </location>
</feature>
<organism evidence="3">
    <name type="scientific">Fusarium oxysporum (strain Fo5176)</name>
    <name type="common">Fusarium vascular wilt</name>
    <dbReference type="NCBI Taxonomy" id="660025"/>
    <lineage>
        <taxon>Eukaryota</taxon>
        <taxon>Fungi</taxon>
        <taxon>Dikarya</taxon>
        <taxon>Ascomycota</taxon>
        <taxon>Pezizomycotina</taxon>
        <taxon>Sordariomycetes</taxon>
        <taxon>Hypocreomycetidae</taxon>
        <taxon>Hypocreales</taxon>
        <taxon>Nectriaceae</taxon>
        <taxon>Fusarium</taxon>
        <taxon>Fusarium oxysporum species complex</taxon>
    </lineage>
</organism>
<sequence>MPPPSVSVESKKQKERDRGRKRRQQLRRQGQARQLREVDSHETIRLVSQVHDVEDDVTSHRPHEHSHRGHPATSSTGIQHLLPETSTFRDSSVSNYTPPRFCPPTAVSSGPPVTRSPRDIRRTSDAFEAVADSTSAGEPLMQGSSDTAATAVSGLSDAAEEVQATAGRPRRDPALSERELTRLRVRAYRARQHPSRILQTAQRPDNALFSNCIDSENQCAAQGNPCSPQNDPTLPVRFHQGDDAQQATSDWRRINSSSPASSTTSTSDFPLAPLDINDHYPIADDHYRSLSPDRSIRENPTFPAAEPIQVGLPYLDSFIEALQAQETRSGLDFLESQTTTYDRIFKTLFTAECHCNLQERARFLQNSLPPLMAVFDESFAHKAIEYLHQWKEFLSDEPAEPFSFHKTEATLERGPAHVERRWDVDSIWFGPKSLQAVRKPGIFRLSFMPPFKRNLSTDQVIRPHGLDLATTRHILFGSVNTSGIRFDVFLFFPEASKASSSRNGLSLDRHKDLYDSIIIPAAFSSISGPLRQELPRSFDIAYAKSRSFQERPEMGRWRAGDDNLTTSHRVTMTASNLQSEPCSAIYPYVLLSTYRLPVCQVCAFASVADEVATHLRTRHRDIQSERRQELVEKIKQVPNILHSRDDLRHYLQYPTDTIQPIPYLTPPKPDGLKCRACGHIVRRVQKIQKHCSEKHQWMNPRGRGRPAPNCPVSAYELPWEEHVACQRFFPSREGSKWFQVNMRIKEQANRPGAKPSAKKPQGTLQALTSEASIHLQQVIERDTQYREALSQPRATVNDAGTNTFPATSLWLDRTQWPSIYRGSRRDVLRALTRLPNHHSLDNDYIVGQDTLDGAQDLISPRKDEQKVSFIMKALDSVINRCEDTVRATSHNLLCWLLSSRLQSRREFGFKLVVERSSEIRYHYTRRQNPSALKSISVSRAEFLPL</sequence>
<feature type="compositionally biased region" description="Polar residues" evidence="1">
    <location>
        <begin position="220"/>
        <end position="232"/>
    </location>
</feature>
<dbReference type="Pfam" id="PF12013">
    <property type="entry name" value="OrsD"/>
    <property type="match status" value="1"/>
</dbReference>
<dbReference type="PROSITE" id="PS00028">
    <property type="entry name" value="ZINC_FINGER_C2H2_1"/>
    <property type="match status" value="1"/>
</dbReference>
<feature type="region of interest" description="Disordered" evidence="1">
    <location>
        <begin position="89"/>
        <end position="119"/>
    </location>
</feature>